<name>A0ABD0KHV8_9CAEN</name>
<dbReference type="EMBL" id="JACVVK020000173">
    <property type="protein sequence ID" value="KAK7486776.1"/>
    <property type="molecule type" value="Genomic_DNA"/>
</dbReference>
<evidence type="ECO:0000313" key="1">
    <source>
        <dbReference type="EMBL" id="KAK7486776.1"/>
    </source>
</evidence>
<proteinExistence type="predicted"/>
<reference evidence="1 2" key="1">
    <citation type="journal article" date="2023" name="Sci. Data">
        <title>Genome assembly of the Korean intertidal mud-creeper Batillaria attramentaria.</title>
        <authorList>
            <person name="Patra A.K."/>
            <person name="Ho P.T."/>
            <person name="Jun S."/>
            <person name="Lee S.J."/>
            <person name="Kim Y."/>
            <person name="Won Y.J."/>
        </authorList>
    </citation>
    <scope>NUCLEOTIDE SEQUENCE [LARGE SCALE GENOMIC DNA]</scope>
    <source>
        <strain evidence="1">Wonlab-2016</strain>
    </source>
</reference>
<protein>
    <submittedName>
        <fullName evidence="1">Uncharacterized protein</fullName>
    </submittedName>
</protein>
<gene>
    <name evidence="1" type="ORF">BaRGS_00021923</name>
</gene>
<sequence length="98" mass="11048">MRFVLQVHDWRDVCPPDPMHPLLPHNPNLSDLFPDLSDPGALFPAPVVCLASPWLSVDRYKVLQKEDERLVPPVVWAPTLFSRSVPKILSSAFGDDHP</sequence>
<comment type="caution">
    <text evidence="1">The sequence shown here is derived from an EMBL/GenBank/DDBJ whole genome shotgun (WGS) entry which is preliminary data.</text>
</comment>
<dbReference type="AlphaFoldDB" id="A0ABD0KHV8"/>
<organism evidence="1 2">
    <name type="scientific">Batillaria attramentaria</name>
    <dbReference type="NCBI Taxonomy" id="370345"/>
    <lineage>
        <taxon>Eukaryota</taxon>
        <taxon>Metazoa</taxon>
        <taxon>Spiralia</taxon>
        <taxon>Lophotrochozoa</taxon>
        <taxon>Mollusca</taxon>
        <taxon>Gastropoda</taxon>
        <taxon>Caenogastropoda</taxon>
        <taxon>Sorbeoconcha</taxon>
        <taxon>Cerithioidea</taxon>
        <taxon>Batillariidae</taxon>
        <taxon>Batillaria</taxon>
    </lineage>
</organism>
<dbReference type="Proteomes" id="UP001519460">
    <property type="component" value="Unassembled WGS sequence"/>
</dbReference>
<keyword evidence="2" id="KW-1185">Reference proteome</keyword>
<evidence type="ECO:0000313" key="2">
    <source>
        <dbReference type="Proteomes" id="UP001519460"/>
    </source>
</evidence>
<accession>A0ABD0KHV8</accession>